<dbReference type="Proteomes" id="UP001500433">
    <property type="component" value="Unassembled WGS sequence"/>
</dbReference>
<evidence type="ECO:0000313" key="2">
    <source>
        <dbReference type="EMBL" id="GAA4898404.1"/>
    </source>
</evidence>
<dbReference type="EMBL" id="BAABJH010000006">
    <property type="protein sequence ID" value="GAA4898404.1"/>
    <property type="molecule type" value="Genomic_DNA"/>
</dbReference>
<evidence type="ECO:0000256" key="1">
    <source>
        <dbReference type="SAM" id="Phobius"/>
    </source>
</evidence>
<protein>
    <submittedName>
        <fullName evidence="2">Uncharacterized protein</fullName>
    </submittedName>
</protein>
<keyword evidence="1" id="KW-0812">Transmembrane</keyword>
<keyword evidence="1" id="KW-0472">Membrane</keyword>
<evidence type="ECO:0000313" key="3">
    <source>
        <dbReference type="Proteomes" id="UP001500433"/>
    </source>
</evidence>
<gene>
    <name evidence="2" type="ORF">GCM10023311_24140</name>
</gene>
<feature type="transmembrane region" description="Helical" evidence="1">
    <location>
        <begin position="12"/>
        <end position="32"/>
    </location>
</feature>
<comment type="caution">
    <text evidence="2">The sequence shown here is derived from an EMBL/GenBank/DDBJ whole genome shotgun (WGS) entry which is preliminary data.</text>
</comment>
<keyword evidence="1" id="KW-1133">Transmembrane helix</keyword>
<reference evidence="3" key="1">
    <citation type="journal article" date="2019" name="Int. J. Syst. Evol. Microbiol.">
        <title>The Global Catalogue of Microorganisms (GCM) 10K type strain sequencing project: providing services to taxonomists for standard genome sequencing and annotation.</title>
        <authorList>
            <consortium name="The Broad Institute Genomics Platform"/>
            <consortium name="The Broad Institute Genome Sequencing Center for Infectious Disease"/>
            <person name="Wu L."/>
            <person name="Ma J."/>
        </authorList>
    </citation>
    <scope>NUCLEOTIDE SEQUENCE [LARGE SCALE GENOMIC DNA]</scope>
    <source>
        <strain evidence="3">JCM 18274</strain>
    </source>
</reference>
<name>A0ABP9FKT5_9FLAO</name>
<proteinExistence type="predicted"/>
<accession>A0ABP9FKT5</accession>
<keyword evidence="3" id="KW-1185">Reference proteome</keyword>
<sequence length="65" mass="7246">MSETKHPKPMILTITLSVIALVIVNLLLLKFSCNKIEKTRKKDRKPVIFRPLTSSQTVVLAPTGS</sequence>
<organism evidence="2 3">
    <name type="scientific">Flaviramulus aquimarinus</name>
    <dbReference type="NCBI Taxonomy" id="1170456"/>
    <lineage>
        <taxon>Bacteria</taxon>
        <taxon>Pseudomonadati</taxon>
        <taxon>Bacteroidota</taxon>
        <taxon>Flavobacteriia</taxon>
        <taxon>Flavobacteriales</taxon>
        <taxon>Flavobacteriaceae</taxon>
        <taxon>Flaviramulus</taxon>
    </lineage>
</organism>